<dbReference type="PROSITE" id="PS50097">
    <property type="entry name" value="BTB"/>
    <property type="match status" value="1"/>
</dbReference>
<dbReference type="AlphaFoldDB" id="A0A9P5YCC9"/>
<evidence type="ECO:0000259" key="1">
    <source>
        <dbReference type="PROSITE" id="PS50097"/>
    </source>
</evidence>
<evidence type="ECO:0000313" key="2">
    <source>
        <dbReference type="EMBL" id="KAF9466654.1"/>
    </source>
</evidence>
<reference evidence="2" key="1">
    <citation type="submission" date="2020-11" db="EMBL/GenBank/DDBJ databases">
        <authorList>
            <consortium name="DOE Joint Genome Institute"/>
            <person name="Ahrendt S."/>
            <person name="Riley R."/>
            <person name="Andreopoulos W."/>
            <person name="Labutti K."/>
            <person name="Pangilinan J."/>
            <person name="Ruiz-Duenas F.J."/>
            <person name="Barrasa J.M."/>
            <person name="Sanchez-Garcia M."/>
            <person name="Camarero S."/>
            <person name="Miyauchi S."/>
            <person name="Serrano A."/>
            <person name="Linde D."/>
            <person name="Babiker R."/>
            <person name="Drula E."/>
            <person name="Ayuso-Fernandez I."/>
            <person name="Pacheco R."/>
            <person name="Padilla G."/>
            <person name="Ferreira P."/>
            <person name="Barriuso J."/>
            <person name="Kellner H."/>
            <person name="Castanera R."/>
            <person name="Alfaro M."/>
            <person name="Ramirez L."/>
            <person name="Pisabarro A.G."/>
            <person name="Kuo A."/>
            <person name="Tritt A."/>
            <person name="Lipzen A."/>
            <person name="He G."/>
            <person name="Yan M."/>
            <person name="Ng V."/>
            <person name="Cullen D."/>
            <person name="Martin F."/>
            <person name="Rosso M.-N."/>
            <person name="Henrissat B."/>
            <person name="Hibbett D."/>
            <person name="Martinez A.T."/>
            <person name="Grigoriev I.V."/>
        </authorList>
    </citation>
    <scope>NUCLEOTIDE SEQUENCE</scope>
    <source>
        <strain evidence="2">CBS 247.69</strain>
    </source>
</reference>
<dbReference type="Proteomes" id="UP000807353">
    <property type="component" value="Unassembled WGS sequence"/>
</dbReference>
<dbReference type="OrthoDB" id="3265815at2759"/>
<organism evidence="2 3">
    <name type="scientific">Collybia nuda</name>
    <dbReference type="NCBI Taxonomy" id="64659"/>
    <lineage>
        <taxon>Eukaryota</taxon>
        <taxon>Fungi</taxon>
        <taxon>Dikarya</taxon>
        <taxon>Basidiomycota</taxon>
        <taxon>Agaricomycotina</taxon>
        <taxon>Agaricomycetes</taxon>
        <taxon>Agaricomycetidae</taxon>
        <taxon>Agaricales</taxon>
        <taxon>Tricholomatineae</taxon>
        <taxon>Clitocybaceae</taxon>
        <taxon>Collybia</taxon>
    </lineage>
</organism>
<dbReference type="EMBL" id="MU150240">
    <property type="protein sequence ID" value="KAF9466654.1"/>
    <property type="molecule type" value="Genomic_DNA"/>
</dbReference>
<comment type="caution">
    <text evidence="2">The sequence shown here is derived from an EMBL/GenBank/DDBJ whole genome shotgun (WGS) entry which is preliminary data.</text>
</comment>
<sequence>MALVPSNTFVISDVTPEFLQCGAMMQDRSCRCYKSLQFRKDPSTFALSKFPLHPPVYMSSINPDSLEHFNYTGMSDPFAFTQTPTPMRSHSPSPVDEDPIVVSVSTVFFPGAHASVSDVVLSSSDSVLFYVHSHVLLGASNNAFLPILSASLSHPKYRTEIIQVPETSAVLNIILHILYSSSCVQHAPSFDTLFTAITQLPQYAFSPKTLVAPPNPIHGHLLSFAPLHSIELYTLAAHFDLNSLAAATSSHLLSFPLATISDDMAERMGAVYLKRLLCLHVNRFDALKSILLRAPHPHPPTKECDFEGQKKLTRAWALASAYLAWEARPDTSTYIMHSSFNPLNNQLTCIHCKRALAERLKDVITQWSTVQRTI</sequence>
<gene>
    <name evidence="2" type="ORF">BDZ94DRAFT_1250416</name>
</gene>
<protein>
    <recommendedName>
        <fullName evidence="1">BTB domain-containing protein</fullName>
    </recommendedName>
</protein>
<dbReference type="InterPro" id="IPR000210">
    <property type="entry name" value="BTB/POZ_dom"/>
</dbReference>
<name>A0A9P5YCC9_9AGAR</name>
<accession>A0A9P5YCC9</accession>
<feature type="domain" description="BTB" evidence="1">
    <location>
        <begin position="117"/>
        <end position="181"/>
    </location>
</feature>
<evidence type="ECO:0000313" key="3">
    <source>
        <dbReference type="Proteomes" id="UP000807353"/>
    </source>
</evidence>
<proteinExistence type="predicted"/>
<keyword evidence="3" id="KW-1185">Reference proteome</keyword>